<dbReference type="EMBL" id="OX465083">
    <property type="protein sequence ID" value="CAI9293605.1"/>
    <property type="molecule type" value="Genomic_DNA"/>
</dbReference>
<reference evidence="12" key="1">
    <citation type="submission" date="2023-04" db="EMBL/GenBank/DDBJ databases">
        <authorList>
            <person name="Vijverberg K."/>
            <person name="Xiong W."/>
            <person name="Schranz E."/>
        </authorList>
    </citation>
    <scope>NUCLEOTIDE SEQUENCE</scope>
</reference>
<name>A0AA36EHG7_LACSI</name>
<evidence type="ECO:0000256" key="6">
    <source>
        <dbReference type="ARBA" id="ARBA00022989"/>
    </source>
</evidence>
<proteinExistence type="inferred from homology"/>
<evidence type="ECO:0000256" key="2">
    <source>
        <dbReference type="ARBA" id="ARBA00022692"/>
    </source>
</evidence>
<dbReference type="InterPro" id="IPR001841">
    <property type="entry name" value="Znf_RING"/>
</dbReference>
<evidence type="ECO:0000313" key="13">
    <source>
        <dbReference type="Proteomes" id="UP001177003"/>
    </source>
</evidence>
<keyword evidence="5" id="KW-0862">Zinc</keyword>
<dbReference type="PANTHER" id="PTHR46539:SF9">
    <property type="entry name" value="RING-H2 FINGER PROTEIN ATL56"/>
    <property type="match status" value="1"/>
</dbReference>
<feature type="domain" description="RING-type" evidence="11">
    <location>
        <begin position="154"/>
        <end position="196"/>
    </location>
</feature>
<comment type="similarity">
    <text evidence="8">Belongs to the RING-type zinc finger family. ATL subfamily.</text>
</comment>
<gene>
    <name evidence="12" type="ORF">LSALG_LOCUS32625</name>
</gene>
<dbReference type="CDD" id="cd16454">
    <property type="entry name" value="RING-H2_PA-TM-RING"/>
    <property type="match status" value="1"/>
</dbReference>
<dbReference type="Pfam" id="PF13639">
    <property type="entry name" value="zf-RING_2"/>
    <property type="match status" value="1"/>
</dbReference>
<dbReference type="PANTHER" id="PTHR46539">
    <property type="entry name" value="E3 UBIQUITIN-PROTEIN LIGASE ATL42"/>
    <property type="match status" value="1"/>
</dbReference>
<dbReference type="Proteomes" id="UP001177003">
    <property type="component" value="Chromosome 7"/>
</dbReference>
<evidence type="ECO:0000259" key="11">
    <source>
        <dbReference type="PROSITE" id="PS50089"/>
    </source>
</evidence>
<evidence type="ECO:0000256" key="4">
    <source>
        <dbReference type="ARBA" id="ARBA00022771"/>
    </source>
</evidence>
<evidence type="ECO:0000256" key="8">
    <source>
        <dbReference type="ARBA" id="ARBA00024209"/>
    </source>
</evidence>
<evidence type="ECO:0000256" key="7">
    <source>
        <dbReference type="ARBA" id="ARBA00023136"/>
    </source>
</evidence>
<dbReference type="SMART" id="SM00184">
    <property type="entry name" value="RING"/>
    <property type="match status" value="1"/>
</dbReference>
<feature type="transmembrane region" description="Helical" evidence="10">
    <location>
        <begin position="80"/>
        <end position="111"/>
    </location>
</feature>
<protein>
    <recommendedName>
        <fullName evidence="11">RING-type domain-containing protein</fullName>
    </recommendedName>
</protein>
<keyword evidence="2 10" id="KW-0812">Transmembrane</keyword>
<keyword evidence="7 10" id="KW-0472">Membrane</keyword>
<keyword evidence="3" id="KW-0479">Metal-binding</keyword>
<sequence length="227" mass="25711">MSVRLLLHIFLSLQTAAIFCLFTLPFFIAIVRSQSQIHLTISLSLDMPNTNRRRYSDTRINHATDSNHSPPKRNPKLLSIFLKFMVMSLILSLFLIFLGLAAILLVHILIFGSFLHRRRQHTTPPPATSYSLLYLQNNLPSFQYSSAAAASTDCSICLECFNEEDLCRKLPVCNHIFHAHCVDSWLMKVRTCPVCRTPVRLDVDRSSDLIVSDDDCKFLWAIGVGSG</sequence>
<dbReference type="GO" id="GO:0016020">
    <property type="term" value="C:membrane"/>
    <property type="evidence" value="ECO:0007669"/>
    <property type="project" value="UniProtKB-SubCell"/>
</dbReference>
<dbReference type="AlphaFoldDB" id="A0AA36EHG7"/>
<evidence type="ECO:0000256" key="10">
    <source>
        <dbReference type="SAM" id="Phobius"/>
    </source>
</evidence>
<evidence type="ECO:0000256" key="5">
    <source>
        <dbReference type="ARBA" id="ARBA00022833"/>
    </source>
</evidence>
<evidence type="ECO:0000313" key="12">
    <source>
        <dbReference type="EMBL" id="CAI9293605.1"/>
    </source>
</evidence>
<dbReference type="InterPro" id="IPR013083">
    <property type="entry name" value="Znf_RING/FYVE/PHD"/>
</dbReference>
<dbReference type="SUPFAM" id="SSF57850">
    <property type="entry name" value="RING/U-box"/>
    <property type="match status" value="1"/>
</dbReference>
<evidence type="ECO:0000256" key="9">
    <source>
        <dbReference type="PROSITE-ProRule" id="PRU00175"/>
    </source>
</evidence>
<evidence type="ECO:0000256" key="1">
    <source>
        <dbReference type="ARBA" id="ARBA00004370"/>
    </source>
</evidence>
<dbReference type="PROSITE" id="PS50089">
    <property type="entry name" value="ZF_RING_2"/>
    <property type="match status" value="1"/>
</dbReference>
<keyword evidence="6 10" id="KW-1133">Transmembrane helix</keyword>
<comment type="subcellular location">
    <subcellularLocation>
        <location evidence="1">Membrane</location>
    </subcellularLocation>
</comment>
<evidence type="ECO:0000256" key="3">
    <source>
        <dbReference type="ARBA" id="ARBA00022723"/>
    </source>
</evidence>
<keyword evidence="13" id="KW-1185">Reference proteome</keyword>
<dbReference type="Gene3D" id="3.30.40.10">
    <property type="entry name" value="Zinc/RING finger domain, C3HC4 (zinc finger)"/>
    <property type="match status" value="1"/>
</dbReference>
<keyword evidence="4 9" id="KW-0863">Zinc-finger</keyword>
<accession>A0AA36EHG7</accession>
<organism evidence="12 13">
    <name type="scientific">Lactuca saligna</name>
    <name type="common">Willowleaf lettuce</name>
    <dbReference type="NCBI Taxonomy" id="75948"/>
    <lineage>
        <taxon>Eukaryota</taxon>
        <taxon>Viridiplantae</taxon>
        <taxon>Streptophyta</taxon>
        <taxon>Embryophyta</taxon>
        <taxon>Tracheophyta</taxon>
        <taxon>Spermatophyta</taxon>
        <taxon>Magnoliopsida</taxon>
        <taxon>eudicotyledons</taxon>
        <taxon>Gunneridae</taxon>
        <taxon>Pentapetalae</taxon>
        <taxon>asterids</taxon>
        <taxon>campanulids</taxon>
        <taxon>Asterales</taxon>
        <taxon>Asteraceae</taxon>
        <taxon>Cichorioideae</taxon>
        <taxon>Cichorieae</taxon>
        <taxon>Lactucinae</taxon>
        <taxon>Lactuca</taxon>
    </lineage>
</organism>
<dbReference type="GO" id="GO:0008270">
    <property type="term" value="F:zinc ion binding"/>
    <property type="evidence" value="ECO:0007669"/>
    <property type="project" value="UniProtKB-KW"/>
</dbReference>